<reference evidence="3" key="1">
    <citation type="submission" date="2023-01" db="EMBL/GenBank/DDBJ databases">
        <title>Draft genome sequence of Nocardiopsis sp. LSu2-4 isolated from halophytes.</title>
        <authorList>
            <person name="Duangmal K."/>
            <person name="Chantavorakit T."/>
        </authorList>
    </citation>
    <scope>NUCLEOTIDE SEQUENCE</scope>
    <source>
        <strain evidence="3">LSu2-4</strain>
    </source>
</reference>
<feature type="transmembrane region" description="Helical" evidence="2">
    <location>
        <begin position="83"/>
        <end position="99"/>
    </location>
</feature>
<feature type="transmembrane region" description="Helical" evidence="2">
    <location>
        <begin position="6"/>
        <end position="25"/>
    </location>
</feature>
<protein>
    <submittedName>
        <fullName evidence="3">DUF4956 domain-containing protein</fullName>
    </submittedName>
</protein>
<comment type="caution">
    <text evidence="3">The sequence shown here is derived from an EMBL/GenBank/DDBJ whole genome shotgun (WGS) entry which is preliminary data.</text>
</comment>
<dbReference type="Pfam" id="PF16316">
    <property type="entry name" value="DUF4956"/>
    <property type="match status" value="1"/>
</dbReference>
<organism evidence="3 4">
    <name type="scientific">Nocardiopsis suaedae</name>
    <dbReference type="NCBI Taxonomy" id="3018444"/>
    <lineage>
        <taxon>Bacteria</taxon>
        <taxon>Bacillati</taxon>
        <taxon>Actinomycetota</taxon>
        <taxon>Actinomycetes</taxon>
        <taxon>Streptosporangiales</taxon>
        <taxon>Nocardiopsidaceae</taxon>
        <taxon>Nocardiopsis</taxon>
    </lineage>
</organism>
<dbReference type="EMBL" id="JAQFWP010000004">
    <property type="protein sequence ID" value="MDA2803641.1"/>
    <property type="molecule type" value="Genomic_DNA"/>
</dbReference>
<dbReference type="InterPro" id="IPR032531">
    <property type="entry name" value="DUF4956"/>
</dbReference>
<dbReference type="RefSeq" id="WP_270676130.1">
    <property type="nucleotide sequence ID" value="NZ_JAQFWP010000004.1"/>
</dbReference>
<feature type="transmembrane region" description="Helical" evidence="2">
    <location>
        <begin position="58"/>
        <end position="74"/>
    </location>
</feature>
<keyword evidence="4" id="KW-1185">Reference proteome</keyword>
<evidence type="ECO:0000313" key="3">
    <source>
        <dbReference type="EMBL" id="MDA2803641.1"/>
    </source>
</evidence>
<sequence>MNANIALALAADLAAVTVLAGAVYFRRHRRSDLLFAYTALNIGVFAVCVLLMNQRVELAVGFGLFGVLSIIRLRSGEITQREVGYYFISLALGLVNGIGAAGSPAAAALLSALLITVIAVADHPRQAARAERRVLVLDTVHRDDDALRADIERRVGRPVLAAIVNEVDYVRDVTVVDVRFRGASARADRGSGGRKAPRRQAAMAGSGR</sequence>
<keyword evidence="2" id="KW-0472">Membrane</keyword>
<proteinExistence type="predicted"/>
<dbReference type="Proteomes" id="UP001165685">
    <property type="component" value="Unassembled WGS sequence"/>
</dbReference>
<name>A0ABT4TGC9_9ACTN</name>
<feature type="transmembrane region" description="Helical" evidence="2">
    <location>
        <begin position="34"/>
        <end position="52"/>
    </location>
</feature>
<keyword evidence="2" id="KW-1133">Transmembrane helix</keyword>
<accession>A0ABT4TGC9</accession>
<keyword evidence="2" id="KW-0812">Transmembrane</keyword>
<feature type="region of interest" description="Disordered" evidence="1">
    <location>
        <begin position="186"/>
        <end position="208"/>
    </location>
</feature>
<gene>
    <name evidence="3" type="ORF">O4U47_03890</name>
</gene>
<evidence type="ECO:0000256" key="1">
    <source>
        <dbReference type="SAM" id="MobiDB-lite"/>
    </source>
</evidence>
<evidence type="ECO:0000256" key="2">
    <source>
        <dbReference type="SAM" id="Phobius"/>
    </source>
</evidence>
<evidence type="ECO:0000313" key="4">
    <source>
        <dbReference type="Proteomes" id="UP001165685"/>
    </source>
</evidence>